<dbReference type="Pfam" id="PF04357">
    <property type="entry name" value="TamB"/>
    <property type="match status" value="1"/>
</dbReference>
<proteinExistence type="predicted"/>
<comment type="subcellular location">
    <subcellularLocation>
        <location evidence="1">Membrane</location>
        <topology evidence="1">Single-pass membrane protein</topology>
    </subcellularLocation>
</comment>
<sequence length="1232" mass="132918">MTRFLVRALVRGLFILAMIPVLLGFLLASEGVNRWLFAKAEALEPRLTLGFEGGDFWHGWDFSLIAWRDPALDLRVDAASLRWSPSCLFGKTLCIDRLTVERIVVVSQPAEETQSSEPLSLPAVQLPLGLELGEVHLGELSLDGETALLSDVDLVARGSGDQLVIERFSGIGPQLDWQLYGSVQTRDDWPLELTADLNLPPVDGRDWALQARASGTLRELELRASSRGYLPGKLNASANLYEPGIPVDLRWQGEPFLALGSLPASLTLNNWQLQLLGNLEEGYLLQSTASLPGDGGTVLLEVDGEVTTTGVPLLAVQMHVADAPARRFALQADASWQQTLEANGELALDAFPWQWLYPVDTGEVSLQQLAMVAQLRGEELKADLQARLTGVAGQQVNLKAGVAGNQQQLRVTPLEILTAAGQANGEVDLTLEPAVSWGGRFQLQGIDPAVFVAALPGDLNGQLNSRGQLQGEQLRLEADWDISGSLRQQPLALSGRLEKLQNDWLLQQLRVRQGANSIDGRARWGERVDGRFDLQLDNLATLWPGLKGSLGGYLQLGGDSAAPQLASVLRGAGVGLDGLQVESLNLDANTTLNEQLPLNLAVTGQGIRSDDTQLGDLQLTLRGRRAAHELLLSLQNGVADADLALGGALDDTAWRGTLTRGELGYEQFQLVLQQSADIDYRLGYGRLQLSGHCWQQASASLCFNGQQTLMPERKVDLSLNDFDLAELQPWLPDDLRWQGLLNGQVELTQTLGRAPVGQVTVSSENGVIQVRDDQELLDFPYQQLSVDTRLQDRTAQAEVRLSSEIIGQLAVNADIADPAGAQTLSGDYQLSDLKLDFLRPMLPDVDELQLTLNGSGSLSGVLSQPVVSGVLSLRDGLVAGRNLPISLEQLQTDIRIDGTNAQVDSRWTSGEQGQGTLSGQVGWAPLDVDLQLRGSALPVNVEPYAQLQVAPDLAITLRDNNLHVGGELAIPEGDIRVRELPASAVTVSPDVVIVGQEAAEQDAALGITARVKLNIGDQLRLSAFGLRGRLKGQLEVQENLTANGDLQILDGKFRRLGQELELRRALLLFSGPISQPYLNVEAIRRVDDVIAGLRITGNAASPTSEVFSEPGMSQQEAMSYLVLGRPLGEEGDNNLLAQAALGLGLAGGAPITRGIGNALGLEDFAVEAEGSGNETQVVASGSITDKLSVRYGVGVFEPANQLALRYELTRRLYLEAVSGFASSLDFFYRIDF</sequence>
<keyword evidence="3" id="KW-1133">Transmembrane helix</keyword>
<dbReference type="AlphaFoldDB" id="A0A2A3MDX8"/>
<evidence type="ECO:0000256" key="2">
    <source>
        <dbReference type="ARBA" id="ARBA00022692"/>
    </source>
</evidence>
<evidence type="ECO:0000313" key="6">
    <source>
        <dbReference type="EMBL" id="PBK02998.1"/>
    </source>
</evidence>
<evidence type="ECO:0000256" key="1">
    <source>
        <dbReference type="ARBA" id="ARBA00004167"/>
    </source>
</evidence>
<dbReference type="GO" id="GO:0097347">
    <property type="term" value="C:TAM protein secretion complex"/>
    <property type="evidence" value="ECO:0007669"/>
    <property type="project" value="TreeGrafter"/>
</dbReference>
<keyword evidence="4" id="KW-0472">Membrane</keyword>
<keyword evidence="7" id="KW-1185">Reference proteome</keyword>
<name>A0A2A3MDX8_9PSED</name>
<protein>
    <recommendedName>
        <fullName evidence="5">Translocation and assembly module TamB C-terminal domain-containing protein</fullName>
    </recommendedName>
</protein>
<evidence type="ECO:0000256" key="4">
    <source>
        <dbReference type="ARBA" id="ARBA00023136"/>
    </source>
</evidence>
<dbReference type="InterPro" id="IPR007452">
    <property type="entry name" value="TamB_C"/>
</dbReference>
<dbReference type="PANTHER" id="PTHR36985:SF1">
    <property type="entry name" value="TRANSLOCATION AND ASSEMBLY MODULE SUBUNIT TAMB"/>
    <property type="match status" value="1"/>
</dbReference>
<feature type="domain" description="Translocation and assembly module TamB C-terminal" evidence="5">
    <location>
        <begin position="910"/>
        <end position="1232"/>
    </location>
</feature>
<evidence type="ECO:0000256" key="3">
    <source>
        <dbReference type="ARBA" id="ARBA00022989"/>
    </source>
</evidence>
<comment type="caution">
    <text evidence="6">The sequence shown here is derived from an EMBL/GenBank/DDBJ whole genome shotgun (WGS) entry which is preliminary data.</text>
</comment>
<reference evidence="6 7" key="1">
    <citation type="submission" date="2017-09" db="EMBL/GenBank/DDBJ databases">
        <title>Pseudomonas abyssi sp. nov. isolated from Abyssopelagic Water.</title>
        <authorList>
            <person name="Wei Y."/>
        </authorList>
    </citation>
    <scope>NUCLEOTIDE SEQUENCE [LARGE SCALE GENOMIC DNA]</scope>
    <source>
        <strain evidence="6 7">MT5</strain>
    </source>
</reference>
<accession>A0A2A3MDX8</accession>
<dbReference type="RefSeq" id="WP_096006004.1">
    <property type="nucleotide sequence ID" value="NZ_NTMR01000026.1"/>
</dbReference>
<dbReference type="EMBL" id="NTMR01000026">
    <property type="protein sequence ID" value="PBK02998.1"/>
    <property type="molecule type" value="Genomic_DNA"/>
</dbReference>
<dbReference type="GO" id="GO:0005886">
    <property type="term" value="C:plasma membrane"/>
    <property type="evidence" value="ECO:0007669"/>
    <property type="project" value="InterPro"/>
</dbReference>
<keyword evidence="2" id="KW-0812">Transmembrane</keyword>
<evidence type="ECO:0000259" key="5">
    <source>
        <dbReference type="Pfam" id="PF04357"/>
    </source>
</evidence>
<gene>
    <name evidence="6" type="ORF">CNQ84_16860</name>
</gene>
<dbReference type="GO" id="GO:0009306">
    <property type="term" value="P:protein secretion"/>
    <property type="evidence" value="ECO:0007669"/>
    <property type="project" value="InterPro"/>
</dbReference>
<dbReference type="Proteomes" id="UP000242313">
    <property type="component" value="Unassembled WGS sequence"/>
</dbReference>
<dbReference type="PANTHER" id="PTHR36985">
    <property type="entry name" value="TRANSLOCATION AND ASSEMBLY MODULE SUBUNIT TAMB"/>
    <property type="match status" value="1"/>
</dbReference>
<organism evidence="6 7">
    <name type="scientific">Pseudomonas abyssi</name>
    <dbReference type="NCBI Taxonomy" id="170540"/>
    <lineage>
        <taxon>Bacteria</taxon>
        <taxon>Pseudomonadati</taxon>
        <taxon>Pseudomonadota</taxon>
        <taxon>Gammaproteobacteria</taxon>
        <taxon>Pseudomonadales</taxon>
        <taxon>Pseudomonadaceae</taxon>
        <taxon>Pseudomonas</taxon>
    </lineage>
</organism>
<evidence type="ECO:0000313" key="7">
    <source>
        <dbReference type="Proteomes" id="UP000242313"/>
    </source>
</evidence>